<dbReference type="OrthoDB" id="381216at2759"/>
<feature type="transmembrane region" description="Helical" evidence="1">
    <location>
        <begin position="217"/>
        <end position="237"/>
    </location>
</feature>
<sequence length="289" mass="33794">MAKNIYELAKDFPNLQSIMEKATSSVDEVKTGNCNGLNENYIAKLVTHIKAICEELQRYTSRIQSYYPTLLNDSSCIYLYYWLYYYNNKKYVGEVKSLYKELINADDTTHRDICEKYFNTIVTDDVMSNLKDLYDMFSMLNHTNGIINTCTQYCDCAKKCAKIYKKHMDTCKYDSNTYFCKELINIKEKYDSQNLNVHCGEDTTKTLPSFQTNNTTVFTLIPIVSTLAISFFLFILYKFTPYGRNLLCTNMDKTEIYNITDKECNILHLSEMSNSNLRNNEYQILYNAN</sequence>
<proteinExistence type="predicted"/>
<protein>
    <submittedName>
        <fullName evidence="2">Variable surface protein</fullName>
    </submittedName>
</protein>
<comment type="caution">
    <text evidence="2">The sequence shown here is derived from an EMBL/GenBank/DDBJ whole genome shotgun (WGS) entry which is preliminary data.</text>
</comment>
<reference evidence="3" key="1">
    <citation type="submission" date="2017-04" db="EMBL/GenBank/DDBJ databases">
        <title>Plasmodium gonderi genome.</title>
        <authorList>
            <person name="Arisue N."/>
            <person name="Honma H."/>
            <person name="Kawai S."/>
            <person name="Tougan T."/>
            <person name="Tanabe K."/>
            <person name="Horii T."/>
        </authorList>
    </citation>
    <scope>NUCLEOTIDE SEQUENCE [LARGE SCALE GENOMIC DNA]</scope>
    <source>
        <strain evidence="3">ATCC 30045</strain>
    </source>
</reference>
<evidence type="ECO:0000256" key="1">
    <source>
        <dbReference type="SAM" id="Phobius"/>
    </source>
</evidence>
<dbReference type="InterPro" id="IPR008780">
    <property type="entry name" value="Plasmodium_Vir"/>
</dbReference>
<name>A0A1Y1JRX0_PLAGO</name>
<evidence type="ECO:0000313" key="3">
    <source>
        <dbReference type="Proteomes" id="UP000195521"/>
    </source>
</evidence>
<gene>
    <name evidence="2" type="ORF">PGO_000245</name>
</gene>
<dbReference type="RefSeq" id="XP_028546536.1">
    <property type="nucleotide sequence ID" value="XM_028690735.1"/>
</dbReference>
<dbReference type="AlphaFoldDB" id="A0A1Y1JRX0"/>
<dbReference type="Pfam" id="PF05795">
    <property type="entry name" value="Plasmodium_Vir"/>
    <property type="match status" value="1"/>
</dbReference>
<dbReference type="OMA" id="THRDICE"/>
<dbReference type="Proteomes" id="UP000195521">
    <property type="component" value="Unassembled WGS sequence"/>
</dbReference>
<organism evidence="2 3">
    <name type="scientific">Plasmodium gonderi</name>
    <dbReference type="NCBI Taxonomy" id="77519"/>
    <lineage>
        <taxon>Eukaryota</taxon>
        <taxon>Sar</taxon>
        <taxon>Alveolata</taxon>
        <taxon>Apicomplexa</taxon>
        <taxon>Aconoidasida</taxon>
        <taxon>Haemosporida</taxon>
        <taxon>Plasmodiidae</taxon>
        <taxon>Plasmodium</taxon>
        <taxon>Plasmodium (Plasmodium)</taxon>
    </lineage>
</organism>
<dbReference type="GeneID" id="39744755"/>
<keyword evidence="1" id="KW-1133">Transmembrane helix</keyword>
<dbReference type="EMBL" id="BDQF01000035">
    <property type="protein sequence ID" value="GAW83947.1"/>
    <property type="molecule type" value="Genomic_DNA"/>
</dbReference>
<keyword evidence="1" id="KW-0472">Membrane</keyword>
<keyword evidence="1" id="KW-0812">Transmembrane</keyword>
<evidence type="ECO:0000313" key="2">
    <source>
        <dbReference type="EMBL" id="GAW83947.1"/>
    </source>
</evidence>
<accession>A0A1Y1JRX0</accession>
<keyword evidence="3" id="KW-1185">Reference proteome</keyword>